<dbReference type="CDD" id="cd04301">
    <property type="entry name" value="NAT_SF"/>
    <property type="match status" value="1"/>
</dbReference>
<keyword evidence="3" id="KW-1185">Reference proteome</keyword>
<comment type="caution">
    <text evidence="2">The sequence shown here is derived from an EMBL/GenBank/DDBJ whole genome shotgun (WGS) entry which is preliminary data.</text>
</comment>
<dbReference type="Gene3D" id="3.40.630.30">
    <property type="match status" value="1"/>
</dbReference>
<accession>A0A931NEV3</accession>
<dbReference type="Proteomes" id="UP000613266">
    <property type="component" value="Unassembled WGS sequence"/>
</dbReference>
<proteinExistence type="predicted"/>
<dbReference type="RefSeq" id="WP_198111868.1">
    <property type="nucleotide sequence ID" value="NZ_JAEDAK010000009.1"/>
</dbReference>
<gene>
    <name evidence="2" type="ORF">I7X39_14440</name>
</gene>
<dbReference type="InterPro" id="IPR000182">
    <property type="entry name" value="GNAT_dom"/>
</dbReference>
<dbReference type="PROSITE" id="PS51186">
    <property type="entry name" value="GNAT"/>
    <property type="match status" value="1"/>
</dbReference>
<dbReference type="AlphaFoldDB" id="A0A931NEV3"/>
<dbReference type="Pfam" id="PF13673">
    <property type="entry name" value="Acetyltransf_10"/>
    <property type="match status" value="1"/>
</dbReference>
<evidence type="ECO:0000313" key="3">
    <source>
        <dbReference type="Proteomes" id="UP000613266"/>
    </source>
</evidence>
<name>A0A931NEV3_9BURK</name>
<dbReference type="EMBL" id="JAEDAK010000009">
    <property type="protein sequence ID" value="MBH9578102.1"/>
    <property type="molecule type" value="Genomic_DNA"/>
</dbReference>
<dbReference type="SUPFAM" id="SSF55729">
    <property type="entry name" value="Acyl-CoA N-acyltransferases (Nat)"/>
    <property type="match status" value="1"/>
</dbReference>
<protein>
    <submittedName>
        <fullName evidence="2">GNAT family N-acetyltransferase</fullName>
    </submittedName>
</protein>
<feature type="domain" description="N-acetyltransferase" evidence="1">
    <location>
        <begin position="1"/>
        <end position="139"/>
    </location>
</feature>
<evidence type="ECO:0000313" key="2">
    <source>
        <dbReference type="EMBL" id="MBH9578102.1"/>
    </source>
</evidence>
<reference evidence="2" key="1">
    <citation type="submission" date="2020-12" db="EMBL/GenBank/DDBJ databases">
        <title>The genome sequence of Inhella sp. 1Y17.</title>
        <authorList>
            <person name="Liu Y."/>
        </authorList>
    </citation>
    <scope>NUCLEOTIDE SEQUENCE</scope>
    <source>
        <strain evidence="2">1Y17</strain>
    </source>
</reference>
<dbReference type="InterPro" id="IPR016181">
    <property type="entry name" value="Acyl_CoA_acyltransferase"/>
</dbReference>
<organism evidence="2 3">
    <name type="scientific">Inhella proteolytica</name>
    <dbReference type="NCBI Taxonomy" id="2795029"/>
    <lineage>
        <taxon>Bacteria</taxon>
        <taxon>Pseudomonadati</taxon>
        <taxon>Pseudomonadota</taxon>
        <taxon>Betaproteobacteria</taxon>
        <taxon>Burkholderiales</taxon>
        <taxon>Sphaerotilaceae</taxon>
        <taxon>Inhella</taxon>
    </lineage>
</organism>
<sequence length="139" mass="14832">MAAHGCHLDADAERRPLYAAWVGPRIFSGTYLGWFAVEGETVLGGAGAVLLDWGPTRANPGGVMARIVNVFTTESHRGKGIARQLLQAVLADCEARGVREFNLGASAAGRGIYRGLGFEPYEAEMRRRCASVGDASVPR</sequence>
<dbReference type="GO" id="GO:0016747">
    <property type="term" value="F:acyltransferase activity, transferring groups other than amino-acyl groups"/>
    <property type="evidence" value="ECO:0007669"/>
    <property type="project" value="InterPro"/>
</dbReference>
<evidence type="ECO:0000259" key="1">
    <source>
        <dbReference type="PROSITE" id="PS51186"/>
    </source>
</evidence>